<comment type="caution">
    <text evidence="2">The sequence shown here is derived from an EMBL/GenBank/DDBJ whole genome shotgun (WGS) entry which is preliminary data.</text>
</comment>
<evidence type="ECO:0000313" key="3">
    <source>
        <dbReference type="Proteomes" id="UP000019918"/>
    </source>
</evidence>
<feature type="chain" id="PRO_5001474612" evidence="1">
    <location>
        <begin position="22"/>
        <end position="64"/>
    </location>
</feature>
<dbReference type="EMBL" id="JFHN01000044">
    <property type="protein sequence ID" value="EXU75767.1"/>
    <property type="molecule type" value="Genomic_DNA"/>
</dbReference>
<proteinExistence type="predicted"/>
<dbReference type="Proteomes" id="UP000019918">
    <property type="component" value="Unassembled WGS sequence"/>
</dbReference>
<dbReference type="InterPro" id="IPR048207">
    <property type="entry name" value="HprT-like"/>
</dbReference>
<evidence type="ECO:0000313" key="2">
    <source>
        <dbReference type="EMBL" id="EXU75767.1"/>
    </source>
</evidence>
<keyword evidence="1" id="KW-0732">Signal</keyword>
<dbReference type="OrthoDB" id="6548477at2"/>
<gene>
    <name evidence="2" type="ORF">BG55_09090</name>
</gene>
<protein>
    <submittedName>
        <fullName evidence="2">Type III secretion protein HrpT</fullName>
    </submittedName>
</protein>
<dbReference type="NCBIfam" id="NF041532">
    <property type="entry name" value="HprT"/>
    <property type="match status" value="1"/>
</dbReference>
<evidence type="ECO:0000256" key="1">
    <source>
        <dbReference type="SAM" id="SignalP"/>
    </source>
</evidence>
<dbReference type="PATRIC" id="fig|69222.5.peg.1874"/>
<dbReference type="RefSeq" id="WP_034936514.1">
    <property type="nucleotide sequence ID" value="NZ_JFHN01000044.1"/>
</dbReference>
<dbReference type="PROSITE" id="PS51257">
    <property type="entry name" value="PROKAR_LIPOPROTEIN"/>
    <property type="match status" value="1"/>
</dbReference>
<organism evidence="2 3">
    <name type="scientific">Erwinia mallotivora</name>
    <dbReference type="NCBI Taxonomy" id="69222"/>
    <lineage>
        <taxon>Bacteria</taxon>
        <taxon>Pseudomonadati</taxon>
        <taxon>Pseudomonadota</taxon>
        <taxon>Gammaproteobacteria</taxon>
        <taxon>Enterobacterales</taxon>
        <taxon>Erwiniaceae</taxon>
        <taxon>Erwinia</taxon>
    </lineage>
</organism>
<dbReference type="STRING" id="69222.BG55_09090"/>
<name>A0A014PXW6_9GAMM</name>
<reference evidence="2 3" key="1">
    <citation type="submission" date="2014-02" db="EMBL/GenBank/DDBJ databases">
        <title>Draft genome of Erwinia mallotivora strain BT-MARDI, a papaya dieback pathogen.</title>
        <authorList>
            <person name="Redzuan R."/>
            <person name="Abu Bakar N."/>
            <person name="Badrun R."/>
            <person name="Mohd Raih M.F."/>
            <person name="Rozano L."/>
            <person name="Mat Amin N."/>
        </authorList>
    </citation>
    <scope>NUCLEOTIDE SEQUENCE [LARGE SCALE GENOMIC DNA]</scope>
    <source>
        <strain evidence="2 3">BT-MARDI</strain>
    </source>
</reference>
<accession>A0A014PXW6</accession>
<sequence length="64" mass="7046">MKKASFVLLGLALLLTGCAKRQDNGLSCTSVDCRPQSASHQLVIWWQPELRNGVADFTQVTVNE</sequence>
<dbReference type="AlphaFoldDB" id="A0A014PXW6"/>
<keyword evidence="3" id="KW-1185">Reference proteome</keyword>
<feature type="signal peptide" evidence="1">
    <location>
        <begin position="1"/>
        <end position="21"/>
    </location>
</feature>